<comment type="caution">
    <text evidence="1">The sequence shown here is derived from an EMBL/GenBank/DDBJ whole genome shotgun (WGS) entry which is preliminary data.</text>
</comment>
<reference evidence="1" key="1">
    <citation type="submission" date="2022-07" db="EMBL/GenBank/DDBJ databases">
        <title>Phylogenomic reconstructions and comparative analyses of Kickxellomycotina fungi.</title>
        <authorList>
            <person name="Reynolds N.K."/>
            <person name="Stajich J.E."/>
            <person name="Barry K."/>
            <person name="Grigoriev I.V."/>
            <person name="Crous P."/>
            <person name="Smith M.E."/>
        </authorList>
    </citation>
    <scope>NUCLEOTIDE SEQUENCE</scope>
    <source>
        <strain evidence="1">CBS 109366</strain>
    </source>
</reference>
<proteinExistence type="predicted"/>
<evidence type="ECO:0000313" key="2">
    <source>
        <dbReference type="Proteomes" id="UP001140234"/>
    </source>
</evidence>
<accession>A0ACC1K4E7</accession>
<dbReference type="EMBL" id="JANBUJ010000253">
    <property type="protein sequence ID" value="KAJ2773232.1"/>
    <property type="molecule type" value="Genomic_DNA"/>
</dbReference>
<name>A0ACC1K4E7_9FUNG</name>
<dbReference type="Proteomes" id="UP001140234">
    <property type="component" value="Unassembled WGS sequence"/>
</dbReference>
<dbReference type="EC" id="4.1.3.27" evidence="1"/>
<sequence length="55" mass="6112">MVFKDGNAYIQAGAGIVHDSDPASEWQETVNKAKSNLTTITEAEKYHYGLQQARK</sequence>
<protein>
    <submittedName>
        <fullName evidence="1">Anthranilate synthase component 1</fullName>
        <ecNumber evidence="1">4.1.3.27</ecNumber>
    </submittedName>
</protein>
<gene>
    <name evidence="1" type="primary">TRP2</name>
    <name evidence="1" type="ORF">IWQ57_001397</name>
</gene>
<evidence type="ECO:0000313" key="1">
    <source>
        <dbReference type="EMBL" id="KAJ2773232.1"/>
    </source>
</evidence>
<keyword evidence="2" id="KW-1185">Reference proteome</keyword>
<organism evidence="1 2">
    <name type="scientific">Coemansia nantahalensis</name>
    <dbReference type="NCBI Taxonomy" id="2789366"/>
    <lineage>
        <taxon>Eukaryota</taxon>
        <taxon>Fungi</taxon>
        <taxon>Fungi incertae sedis</taxon>
        <taxon>Zoopagomycota</taxon>
        <taxon>Kickxellomycotina</taxon>
        <taxon>Kickxellomycetes</taxon>
        <taxon>Kickxellales</taxon>
        <taxon>Kickxellaceae</taxon>
        <taxon>Coemansia</taxon>
    </lineage>
</organism>
<keyword evidence="1" id="KW-0456">Lyase</keyword>